<gene>
    <name evidence="1" type="ORF">D5086_020656</name>
</gene>
<sequence>MGSCFSARIKAESPPRNGVNTKYAGKSGNDKSGSSSKVSSSTVPSTPRTQGEILQSSNLKSFSFSELKAATRNFRPDSVLGEGGFGCVFKGWIDEHSLTAAKPGTGTVIAVKRLNQESSQGHQEWLAEINYLGQLYHPNLVKLIGYCLEDDHRLLVYEFMPKGSLENHLFRRASYFQPLSWNLRMKVALDAAKGLEYLHSDKAKVIYRDFKASNILLDSNYRAKLSDFGLAKDGPTGSKSHVSTRIMGTYGYAAPEYMATANLAIQCLSTEPKYRPNMEAVVKALEQLHNSNDNDGSKGSRGENPQRVNRSSSNGPKYHRKNVNEVSSGKPASYAGPYISPRRT</sequence>
<comment type="caution">
    <text evidence="1">The sequence shown here is derived from an EMBL/GenBank/DDBJ whole genome shotgun (WGS) entry which is preliminary data.</text>
</comment>
<keyword evidence="2" id="KW-1185">Reference proteome</keyword>
<proteinExistence type="predicted"/>
<organism evidence="1 2">
    <name type="scientific">Populus alba</name>
    <name type="common">White poplar</name>
    <dbReference type="NCBI Taxonomy" id="43335"/>
    <lineage>
        <taxon>Eukaryota</taxon>
        <taxon>Viridiplantae</taxon>
        <taxon>Streptophyta</taxon>
        <taxon>Embryophyta</taxon>
        <taxon>Tracheophyta</taxon>
        <taxon>Spermatophyta</taxon>
        <taxon>Magnoliopsida</taxon>
        <taxon>eudicotyledons</taxon>
        <taxon>Gunneridae</taxon>
        <taxon>Pentapetalae</taxon>
        <taxon>rosids</taxon>
        <taxon>fabids</taxon>
        <taxon>Malpighiales</taxon>
        <taxon>Salicaceae</taxon>
        <taxon>Saliceae</taxon>
        <taxon>Populus</taxon>
    </lineage>
</organism>
<protein>
    <submittedName>
        <fullName evidence="1">Uncharacterized protein</fullName>
    </submittedName>
</protein>
<reference evidence="1 2" key="1">
    <citation type="journal article" date="2024" name="Plant Biotechnol. J.">
        <title>Genome and CRISPR/Cas9 system of a widespread forest tree (Populus alba) in the world.</title>
        <authorList>
            <person name="Liu Y.J."/>
            <person name="Jiang P.F."/>
            <person name="Han X.M."/>
            <person name="Li X.Y."/>
            <person name="Wang H.M."/>
            <person name="Wang Y.J."/>
            <person name="Wang X.X."/>
            <person name="Zeng Q.Y."/>
        </authorList>
    </citation>
    <scope>NUCLEOTIDE SEQUENCE [LARGE SCALE GENOMIC DNA]</scope>
    <source>
        <strain evidence="2">cv. PAL-ZL1</strain>
    </source>
</reference>
<evidence type="ECO:0000313" key="1">
    <source>
        <dbReference type="EMBL" id="KAL3579152.1"/>
    </source>
</evidence>
<evidence type="ECO:0000313" key="2">
    <source>
        <dbReference type="Proteomes" id="UP000309997"/>
    </source>
</evidence>
<accession>A0ACC4BL99</accession>
<dbReference type="Proteomes" id="UP000309997">
    <property type="component" value="Unassembled WGS sequence"/>
</dbReference>
<name>A0ACC4BL99_POPAL</name>
<dbReference type="EMBL" id="RCHU02000010">
    <property type="protein sequence ID" value="KAL3579152.1"/>
    <property type="molecule type" value="Genomic_DNA"/>
</dbReference>